<gene>
    <name evidence="1" type="ORF">CK203_101534</name>
</gene>
<evidence type="ECO:0000313" key="1">
    <source>
        <dbReference type="EMBL" id="RVW56339.1"/>
    </source>
</evidence>
<dbReference type="PANTHER" id="PTHR31317">
    <property type="entry name" value="OS08G0163500 PROTEIN"/>
    <property type="match status" value="1"/>
</dbReference>
<reference evidence="1 2" key="1">
    <citation type="journal article" date="2018" name="PLoS Genet.">
        <title>Population sequencing reveals clonal diversity and ancestral inbreeding in the grapevine cultivar Chardonnay.</title>
        <authorList>
            <person name="Roach M.J."/>
            <person name="Johnson D.L."/>
            <person name="Bohlmann J."/>
            <person name="van Vuuren H.J."/>
            <person name="Jones S.J."/>
            <person name="Pretorius I.S."/>
            <person name="Schmidt S.A."/>
            <person name="Borneman A.R."/>
        </authorList>
    </citation>
    <scope>NUCLEOTIDE SEQUENCE [LARGE SCALE GENOMIC DNA]</scope>
    <source>
        <strain evidence="2">cv. Chardonnay</strain>
        <tissue evidence="1">Leaf</tissue>
    </source>
</reference>
<dbReference type="AlphaFoldDB" id="A0A438F8Q1"/>
<comment type="caution">
    <text evidence="1">The sequence shown here is derived from an EMBL/GenBank/DDBJ whole genome shotgun (WGS) entry which is preliminary data.</text>
</comment>
<name>A0A438F8Q1_VITVI</name>
<evidence type="ECO:0008006" key="3">
    <source>
        <dbReference type="Google" id="ProtNLM"/>
    </source>
</evidence>
<proteinExistence type="predicted"/>
<evidence type="ECO:0000313" key="2">
    <source>
        <dbReference type="Proteomes" id="UP000288805"/>
    </source>
</evidence>
<dbReference type="PANTHER" id="PTHR31317:SF3">
    <property type="entry name" value="OS07G0133500 PROTEIN"/>
    <property type="match status" value="1"/>
</dbReference>
<organism evidence="1 2">
    <name type="scientific">Vitis vinifera</name>
    <name type="common">Grape</name>
    <dbReference type="NCBI Taxonomy" id="29760"/>
    <lineage>
        <taxon>Eukaryota</taxon>
        <taxon>Viridiplantae</taxon>
        <taxon>Streptophyta</taxon>
        <taxon>Embryophyta</taxon>
        <taxon>Tracheophyta</taxon>
        <taxon>Spermatophyta</taxon>
        <taxon>Magnoliopsida</taxon>
        <taxon>eudicotyledons</taxon>
        <taxon>Gunneridae</taxon>
        <taxon>Pentapetalae</taxon>
        <taxon>rosids</taxon>
        <taxon>Vitales</taxon>
        <taxon>Vitaceae</taxon>
        <taxon>Viteae</taxon>
        <taxon>Vitis</taxon>
    </lineage>
</organism>
<dbReference type="InterPro" id="IPR010410">
    <property type="entry name" value="DUF1005"/>
</dbReference>
<accession>A0A438F8Q1</accession>
<dbReference type="EMBL" id="QGNW01001084">
    <property type="protein sequence ID" value="RVW56339.1"/>
    <property type="molecule type" value="Genomic_DNA"/>
</dbReference>
<dbReference type="Proteomes" id="UP000288805">
    <property type="component" value="Unassembled WGS sequence"/>
</dbReference>
<dbReference type="Pfam" id="PF06219">
    <property type="entry name" value="DUF1005"/>
    <property type="match status" value="2"/>
</dbReference>
<sequence length="422" mass="45472">MDPCPFVRLLVGNLALKVPVASKPARSVVHPSSSPCFCKIKLKNFPLQTAVVPFIPPENQFPDGQVQTLAASFHLSKADLEKLAAKSIFAGKLCLKIAVYTGRRGTTCGVNSGRLLGRVTVPLDLAGTETRPCVFHNGWISVGKGTKGSSAQFHLNVKSEPDPRFVFQFDGEPECNPQVFQIQGSIRQPVFTCKFSFRNTGGPNQRSRSLQSETISSRTWLSSFGSERERPGRERKGWSITVHDLSGSPVAAASMVTPFVASPGSDRVSRSNPGSWLILRPGDGTWKPWGRLEAWRERGSSDGLGYSNKGGKFVIDLGGGSNGRATPGSATSPACSPRSSGDFGYGLWPYCSYRGFVMSATVEGEGKCSKPSVEISVQHVNCTEDAAAFVALAAAVDLSMDACRLFSHKLRKELCQHQDLLG</sequence>
<protein>
    <recommendedName>
        <fullName evidence="3">Formin-like protein 18</fullName>
    </recommendedName>
</protein>